<reference key="2">
    <citation type="submission" date="2011-10" db="EMBL/GenBank/DDBJ databases">
        <title>The genome and transcriptome sequence of Clonorchis sinensis provide insights into the carcinogenic liver fluke.</title>
        <authorList>
            <person name="Wang X."/>
            <person name="Huang Y."/>
            <person name="Chen W."/>
            <person name="Liu H."/>
            <person name="Guo L."/>
            <person name="Chen Y."/>
            <person name="Luo F."/>
            <person name="Zhou W."/>
            <person name="Sun J."/>
            <person name="Mao Q."/>
            <person name="Liang P."/>
            <person name="Zhou C."/>
            <person name="Tian Y."/>
            <person name="Men J."/>
            <person name="Lv X."/>
            <person name="Huang L."/>
            <person name="Zhou J."/>
            <person name="Hu Y."/>
            <person name="Li R."/>
            <person name="Zhang F."/>
            <person name="Lei H."/>
            <person name="Li X."/>
            <person name="Hu X."/>
            <person name="Liang C."/>
            <person name="Xu J."/>
            <person name="Wu Z."/>
            <person name="Yu X."/>
        </authorList>
    </citation>
    <scope>NUCLEOTIDE SEQUENCE</scope>
    <source>
        <strain>Henan</strain>
    </source>
</reference>
<sequence>MPAVKRPHKYLFGSNFTTATDHEALKFLYHPTKSMARSSAVMVQQCIIALSSYTYTTAIRSAKMIPHADFLSSIPSWDSDSNNADRLLIQPLPVKRDALVADTKNLDCAKTADVTFFKGNDLRPATGIVLSSNGKRMVTVLNLDDVSSQRRHIDQVEFNTRVHSVKGTPAVANTNESFVDDLTVSEQNVISEGHTTCEEPEVYNPRSAVPIRQFDHIGVTCYGVPMYVLNLIIIVASRIIANVIGWQERSSKSRIVTIRLPFDESTIPVAGRKSLPLKNVTLAVLAQSRLVRNERDLNRSAGLFPHAYLPHISGYRTIGGLEHERPDSHIRSRYSDCDNPFDQLRINIIITLRFVRTACVTKEFDQVIQKHLSLLFPFEDDNDVCIPHIGKFFVRYLKTGVQKILVSREL</sequence>
<evidence type="ECO:0000313" key="1">
    <source>
        <dbReference type="EMBL" id="GAA55163.1"/>
    </source>
</evidence>
<dbReference type="Proteomes" id="UP000008909">
    <property type="component" value="Unassembled WGS sequence"/>
</dbReference>
<gene>
    <name evidence="1" type="ORF">CLF_107049</name>
</gene>
<dbReference type="AlphaFoldDB" id="G7YQD3"/>
<name>G7YQD3_CLOSI</name>
<accession>G7YQD3</accession>
<proteinExistence type="predicted"/>
<evidence type="ECO:0008006" key="3">
    <source>
        <dbReference type="Google" id="ProtNLM"/>
    </source>
</evidence>
<organism evidence="1 2">
    <name type="scientific">Clonorchis sinensis</name>
    <name type="common">Chinese liver fluke</name>
    <dbReference type="NCBI Taxonomy" id="79923"/>
    <lineage>
        <taxon>Eukaryota</taxon>
        <taxon>Metazoa</taxon>
        <taxon>Spiralia</taxon>
        <taxon>Lophotrochozoa</taxon>
        <taxon>Platyhelminthes</taxon>
        <taxon>Trematoda</taxon>
        <taxon>Digenea</taxon>
        <taxon>Opisthorchiida</taxon>
        <taxon>Opisthorchiata</taxon>
        <taxon>Opisthorchiidae</taxon>
        <taxon>Clonorchis</taxon>
    </lineage>
</organism>
<keyword evidence="2" id="KW-1185">Reference proteome</keyword>
<protein>
    <recommendedName>
        <fullName evidence="3">Reverse transcriptase RNase H-like domain-containing protein</fullName>
    </recommendedName>
</protein>
<reference evidence="1" key="1">
    <citation type="journal article" date="2011" name="Genome Biol.">
        <title>The draft genome of the carcinogenic human liver fluke Clonorchis sinensis.</title>
        <authorList>
            <person name="Wang X."/>
            <person name="Chen W."/>
            <person name="Huang Y."/>
            <person name="Sun J."/>
            <person name="Men J."/>
            <person name="Liu H."/>
            <person name="Luo F."/>
            <person name="Guo L."/>
            <person name="Lv X."/>
            <person name="Deng C."/>
            <person name="Zhou C."/>
            <person name="Fan Y."/>
            <person name="Li X."/>
            <person name="Huang L."/>
            <person name="Hu Y."/>
            <person name="Liang C."/>
            <person name="Hu X."/>
            <person name="Xu J."/>
            <person name="Yu X."/>
        </authorList>
    </citation>
    <scope>NUCLEOTIDE SEQUENCE [LARGE SCALE GENOMIC DNA]</scope>
    <source>
        <strain evidence="1">Henan</strain>
    </source>
</reference>
<evidence type="ECO:0000313" key="2">
    <source>
        <dbReference type="Proteomes" id="UP000008909"/>
    </source>
</evidence>
<dbReference type="EMBL" id="DF143971">
    <property type="protein sequence ID" value="GAA55163.1"/>
    <property type="molecule type" value="Genomic_DNA"/>
</dbReference>